<reference evidence="5 6" key="1">
    <citation type="journal article" date="2014" name="BMC Genomics">
        <title>Comparative genome sequencing reveals chemotype-specific gene clusters in the toxigenic black mold Stachybotrys.</title>
        <authorList>
            <person name="Semeiks J."/>
            <person name="Borek D."/>
            <person name="Otwinowski Z."/>
            <person name="Grishin N.V."/>
        </authorList>
    </citation>
    <scope>NUCLEOTIDE SEQUENCE [LARGE SCALE GENOMIC DNA]</scope>
    <source>
        <strain evidence="5 6">IBT 40285</strain>
    </source>
</reference>
<name>A0A084QL09_STAC4</name>
<accession>A0A084QL09</accession>
<dbReference type="InterPro" id="IPR002885">
    <property type="entry name" value="PPR_rpt"/>
</dbReference>
<evidence type="ECO:0000313" key="6">
    <source>
        <dbReference type="Proteomes" id="UP000028524"/>
    </source>
</evidence>
<protein>
    <recommendedName>
        <fullName evidence="7">Pentacotripeptide-repeat region of PRORP domain-containing protein</fullName>
    </recommendedName>
</protein>
<organism evidence="5 6">
    <name type="scientific">Stachybotrys chlorohalonatus (strain IBT 40285)</name>
    <dbReference type="NCBI Taxonomy" id="1283841"/>
    <lineage>
        <taxon>Eukaryota</taxon>
        <taxon>Fungi</taxon>
        <taxon>Dikarya</taxon>
        <taxon>Ascomycota</taxon>
        <taxon>Pezizomycotina</taxon>
        <taxon>Sordariomycetes</taxon>
        <taxon>Hypocreomycetidae</taxon>
        <taxon>Hypocreales</taxon>
        <taxon>Stachybotryaceae</taxon>
        <taxon>Stachybotrys</taxon>
    </lineage>
</organism>
<evidence type="ECO:0000256" key="1">
    <source>
        <dbReference type="ARBA" id="ARBA00006192"/>
    </source>
</evidence>
<dbReference type="Gene3D" id="1.25.40.10">
    <property type="entry name" value="Tetratricopeptide repeat domain"/>
    <property type="match status" value="2"/>
</dbReference>
<gene>
    <name evidence="5" type="ORF">S40285_08468</name>
</gene>
<keyword evidence="2" id="KW-0677">Repeat</keyword>
<dbReference type="PANTHER" id="PTHR47447">
    <property type="entry name" value="OS03G0856100 PROTEIN"/>
    <property type="match status" value="1"/>
</dbReference>
<dbReference type="InParanoid" id="A0A084QL09"/>
<evidence type="ECO:0000256" key="4">
    <source>
        <dbReference type="ARBA" id="ARBA00044511"/>
    </source>
</evidence>
<dbReference type="STRING" id="1283841.A0A084QL09"/>
<proteinExistence type="inferred from homology"/>
<dbReference type="HOGENOM" id="CLU_019319_0_0_1"/>
<dbReference type="OMA" id="CLVFGHM"/>
<evidence type="ECO:0000313" key="5">
    <source>
        <dbReference type="EMBL" id="KFA64644.1"/>
    </source>
</evidence>
<keyword evidence="6" id="KW-1185">Reference proteome</keyword>
<dbReference type="EMBL" id="KL660662">
    <property type="protein sequence ID" value="KFA64644.1"/>
    <property type="molecule type" value="Genomic_DNA"/>
</dbReference>
<dbReference type="AlphaFoldDB" id="A0A084QL09"/>
<dbReference type="InterPro" id="IPR011990">
    <property type="entry name" value="TPR-like_helical_dom_sf"/>
</dbReference>
<comment type="similarity">
    <text evidence="1">Belongs to the CCM1 family.</text>
</comment>
<evidence type="ECO:0000256" key="3">
    <source>
        <dbReference type="ARBA" id="ARBA00044493"/>
    </source>
</evidence>
<comment type="subunit">
    <text evidence="4">Binds to mitochondrial small subunit 15S rRNA.</text>
</comment>
<evidence type="ECO:0008006" key="7">
    <source>
        <dbReference type="Google" id="ProtNLM"/>
    </source>
</evidence>
<dbReference type="OrthoDB" id="185373at2759"/>
<dbReference type="Proteomes" id="UP000028524">
    <property type="component" value="Unassembled WGS sequence"/>
</dbReference>
<evidence type="ECO:0000256" key="2">
    <source>
        <dbReference type="ARBA" id="ARBA00022737"/>
    </source>
</evidence>
<dbReference type="Pfam" id="PF13812">
    <property type="entry name" value="PPR_3"/>
    <property type="match status" value="1"/>
</dbReference>
<sequence>MRPLVARQARRLLVRRASTPFCAAAAYAISPRRRPLSPSAAPRIFQRTFFGGLFQKPPRQVRPPEYEPGWMNIMIWRSRMLDNLRPLPRKDLLDAWRKLMQSKLQSKRPLNSTQAAQCRRLLQYLTDTPESQDVKSLTSADLAMARKVLLQIEPRERTQKHIELAKALFEVWSSGKFTGKTRSVSLQWSYLIQTMCRYGGSQEALGMLKSKWNDPEYSPYLTQEGRLVAAVAAGLAREGHEKELLDLIAYAEANGIPYDSELQEIVTCFFAERDRVEDAQHWLGRPIPQAHGSAKLYRTVASLAVRNGLEDWATPLFLELGQSQPKKRYWDVLLQSMLLMGKSVADVEKIMSHMLYRDVMVSPDIRTFNGLLRVAVEAKDSALASEIVLLMADKKVDPDGETSLILLALHVEAGNLAAAEQAYQQLQQTEPWADEARPELLTEYQQLLGEYLAALCQQPQPDFRLISRILEYVDEGQITLGPKIVSTLCLRFLENDQHFEVMDILSIHSFMYGEAERETVQSAFMTFCLDPNTSTSRAWGAYQLLHQFFQDTSFEWRVKLMEGFFSRKRSDMATHVFGHMRGHRNKGFHPRPETYIACLEGLGKYPDSSALESVHNLLKMDTSIQMNTKLHTALMLAYASCGKPLIALDFWDAVTRSKEGPSYATLEAVFWTLQNKSSGDVQAREIWERIEKMDLEVPAAVYNAYIGVIAASGNEREVRGLVMQMASYVGTEPDAMTSLGVAYNSFPAQEPQSRFAEWAKKRHRQEWAELEKKGRRVNQYSMCQFNIKREFKA</sequence>
<comment type="function">
    <text evidence="3">Regulates mitochondrial small subunit maturation by controlling 15S rRNA 5'-end processing. Localizes to the 5' precursor of the 15S rRNA in a position that is subsequently occupied by mS47 in the mature yeast mtSSU. Uses structure and sequence-specific RNA recognition, binding to a single-stranded region of the precursor and specifically recognizing bases -6 to -1. The exchange of Ccm1 for mS47 is coupled to the irreversible removal of precursor rRNA that is accompanied by conformational changes of the mitoribosomal proteins uS5m and mS26. These conformational changes signal completion of 5'-end rRNA processing through protection of the mature 5'-end of the 15S rRNA and stabilization of mS47. The removal of the 5' precursor together with the dissociation of Ccm1 may be catalyzed by the 5'-3' exoribonuclease Pet127. Involved in the specific removal of group I introns in mitochondrial encoded transcripts.</text>
</comment>
<dbReference type="PANTHER" id="PTHR47447:SF17">
    <property type="entry name" value="OS12G0638900 PROTEIN"/>
    <property type="match status" value="1"/>
</dbReference>